<evidence type="ECO:0000313" key="2">
    <source>
        <dbReference type="EMBL" id="KAK1657516.1"/>
    </source>
</evidence>
<protein>
    <submittedName>
        <fullName evidence="2">Uncharacterized protein</fullName>
    </submittedName>
</protein>
<feature type="compositionally biased region" description="Polar residues" evidence="1">
    <location>
        <begin position="162"/>
        <end position="171"/>
    </location>
</feature>
<feature type="region of interest" description="Disordered" evidence="1">
    <location>
        <begin position="140"/>
        <end position="171"/>
    </location>
</feature>
<evidence type="ECO:0000256" key="1">
    <source>
        <dbReference type="SAM" id="MobiDB-lite"/>
    </source>
</evidence>
<dbReference type="AlphaFoldDB" id="A0AAJ0A6P1"/>
<accession>A0AAJ0A6P1</accession>
<reference evidence="2" key="1">
    <citation type="submission" date="2021-06" db="EMBL/GenBank/DDBJ databases">
        <title>Comparative genomics, transcriptomics and evolutionary studies reveal genomic signatures of adaptation to plant cell wall in hemibiotrophic fungi.</title>
        <authorList>
            <consortium name="DOE Joint Genome Institute"/>
            <person name="Baroncelli R."/>
            <person name="Diaz J.F."/>
            <person name="Benocci T."/>
            <person name="Peng M."/>
            <person name="Battaglia E."/>
            <person name="Haridas S."/>
            <person name="Andreopoulos W."/>
            <person name="Labutti K."/>
            <person name="Pangilinan J."/>
            <person name="Floch G.L."/>
            <person name="Makela M.R."/>
            <person name="Henrissat B."/>
            <person name="Grigoriev I.V."/>
            <person name="Crouch J.A."/>
            <person name="De Vries R.P."/>
            <person name="Sukno S.A."/>
            <person name="Thon M.R."/>
        </authorList>
    </citation>
    <scope>NUCLEOTIDE SEQUENCE</scope>
    <source>
        <strain evidence="2">CBS 193.32</strain>
    </source>
</reference>
<dbReference type="Proteomes" id="UP001224890">
    <property type="component" value="Unassembled WGS sequence"/>
</dbReference>
<keyword evidence="3" id="KW-1185">Reference proteome</keyword>
<evidence type="ECO:0000313" key="3">
    <source>
        <dbReference type="Proteomes" id="UP001224890"/>
    </source>
</evidence>
<dbReference type="GeneID" id="85463037"/>
<dbReference type="RefSeq" id="XP_060422280.1">
    <property type="nucleotide sequence ID" value="XM_060578511.1"/>
</dbReference>
<organism evidence="2 3">
    <name type="scientific">Colletotrichum godetiae</name>
    <dbReference type="NCBI Taxonomy" id="1209918"/>
    <lineage>
        <taxon>Eukaryota</taxon>
        <taxon>Fungi</taxon>
        <taxon>Dikarya</taxon>
        <taxon>Ascomycota</taxon>
        <taxon>Pezizomycotina</taxon>
        <taxon>Sordariomycetes</taxon>
        <taxon>Hypocreomycetidae</taxon>
        <taxon>Glomerellales</taxon>
        <taxon>Glomerellaceae</taxon>
        <taxon>Colletotrichum</taxon>
        <taxon>Colletotrichum acutatum species complex</taxon>
    </lineage>
</organism>
<comment type="caution">
    <text evidence="2">The sequence shown here is derived from an EMBL/GenBank/DDBJ whole genome shotgun (WGS) entry which is preliminary data.</text>
</comment>
<sequence>MQAAMSRLYMLLLQTNTRCISRLISWMASPQSITSKAALETARFAWFAMQRSDTIHLIMAALKEYRAMHKAEIRAYGAVYPEIRDEEEFRSEVYIRISETVVNIELQYKNIMIPKAEFDLVMGNHGQNAVLRHTLQRKHKPLRPGPREMIDSSPLRQYIKPQDTNIDTRVQ</sequence>
<dbReference type="EMBL" id="JAHMHR010000091">
    <property type="protein sequence ID" value="KAK1657516.1"/>
    <property type="molecule type" value="Genomic_DNA"/>
</dbReference>
<gene>
    <name evidence="2" type="ORF">BDP55DRAFT_721376</name>
</gene>
<name>A0AAJ0A6P1_9PEZI</name>
<proteinExistence type="predicted"/>